<proteinExistence type="predicted"/>
<sequence>MNISPLVQTPRMLRCTIIGLPQAAPYKADAGKMEARRQFLGPTSTPMVSGGSGYNSHGTLTMIDYGSIVPCNTGVSTHSLFPTACLSSLHRPNYGFLQKFQ</sequence>
<gene>
    <name evidence="1" type="ORF">ASPCADRAFT_9364</name>
</gene>
<organism evidence="1 2">
    <name type="scientific">Aspergillus carbonarius (strain ITEM 5010)</name>
    <dbReference type="NCBI Taxonomy" id="602072"/>
    <lineage>
        <taxon>Eukaryota</taxon>
        <taxon>Fungi</taxon>
        <taxon>Dikarya</taxon>
        <taxon>Ascomycota</taxon>
        <taxon>Pezizomycotina</taxon>
        <taxon>Eurotiomycetes</taxon>
        <taxon>Eurotiomycetidae</taxon>
        <taxon>Eurotiales</taxon>
        <taxon>Aspergillaceae</taxon>
        <taxon>Aspergillus</taxon>
        <taxon>Aspergillus subgen. Circumdati</taxon>
    </lineage>
</organism>
<accession>A0A1R3RBU3</accession>
<dbReference type="Proteomes" id="UP000188318">
    <property type="component" value="Unassembled WGS sequence"/>
</dbReference>
<dbReference type="EMBL" id="KV907509">
    <property type="protein sequence ID" value="OOF91961.1"/>
    <property type="molecule type" value="Genomic_DNA"/>
</dbReference>
<dbReference type="AlphaFoldDB" id="A0A1R3RBU3"/>
<evidence type="ECO:0000313" key="2">
    <source>
        <dbReference type="Proteomes" id="UP000188318"/>
    </source>
</evidence>
<evidence type="ECO:0000313" key="1">
    <source>
        <dbReference type="EMBL" id="OOF91961.1"/>
    </source>
</evidence>
<keyword evidence="2" id="KW-1185">Reference proteome</keyword>
<protein>
    <submittedName>
        <fullName evidence="1">Uncharacterized protein</fullName>
    </submittedName>
</protein>
<name>A0A1R3RBU3_ASPC5</name>
<reference evidence="2" key="1">
    <citation type="journal article" date="2017" name="Genome Biol.">
        <title>Comparative genomics reveals high biological diversity and specific adaptations in the industrially and medically important fungal genus Aspergillus.</title>
        <authorList>
            <person name="de Vries R.P."/>
            <person name="Riley R."/>
            <person name="Wiebenga A."/>
            <person name="Aguilar-Osorio G."/>
            <person name="Amillis S."/>
            <person name="Uchima C.A."/>
            <person name="Anderluh G."/>
            <person name="Asadollahi M."/>
            <person name="Askin M."/>
            <person name="Barry K."/>
            <person name="Battaglia E."/>
            <person name="Bayram O."/>
            <person name="Benocci T."/>
            <person name="Braus-Stromeyer S.A."/>
            <person name="Caldana C."/>
            <person name="Canovas D."/>
            <person name="Cerqueira G.C."/>
            <person name="Chen F."/>
            <person name="Chen W."/>
            <person name="Choi C."/>
            <person name="Clum A."/>
            <person name="Dos Santos R.A."/>
            <person name="Damasio A.R."/>
            <person name="Diallinas G."/>
            <person name="Emri T."/>
            <person name="Fekete E."/>
            <person name="Flipphi M."/>
            <person name="Freyberg S."/>
            <person name="Gallo A."/>
            <person name="Gournas C."/>
            <person name="Habgood R."/>
            <person name="Hainaut M."/>
            <person name="Harispe M.L."/>
            <person name="Henrissat B."/>
            <person name="Hilden K.S."/>
            <person name="Hope R."/>
            <person name="Hossain A."/>
            <person name="Karabika E."/>
            <person name="Karaffa L."/>
            <person name="Karanyi Z."/>
            <person name="Krasevec N."/>
            <person name="Kuo A."/>
            <person name="Kusch H."/>
            <person name="LaButti K."/>
            <person name="Lagendijk E.L."/>
            <person name="Lapidus A."/>
            <person name="Levasseur A."/>
            <person name="Lindquist E."/>
            <person name="Lipzen A."/>
            <person name="Logrieco A.F."/>
            <person name="MacCabe A."/>
            <person name="Maekelae M.R."/>
            <person name="Malavazi I."/>
            <person name="Melin P."/>
            <person name="Meyer V."/>
            <person name="Mielnichuk N."/>
            <person name="Miskei M."/>
            <person name="Molnar A.P."/>
            <person name="Mule G."/>
            <person name="Ngan C.Y."/>
            <person name="Orejas M."/>
            <person name="Orosz E."/>
            <person name="Ouedraogo J.P."/>
            <person name="Overkamp K.M."/>
            <person name="Park H.-S."/>
            <person name="Perrone G."/>
            <person name="Piumi F."/>
            <person name="Punt P.J."/>
            <person name="Ram A.F."/>
            <person name="Ramon A."/>
            <person name="Rauscher S."/>
            <person name="Record E."/>
            <person name="Riano-Pachon D.M."/>
            <person name="Robert V."/>
            <person name="Roehrig J."/>
            <person name="Ruller R."/>
            <person name="Salamov A."/>
            <person name="Salih N.S."/>
            <person name="Samson R.A."/>
            <person name="Sandor E."/>
            <person name="Sanguinetti M."/>
            <person name="Schuetze T."/>
            <person name="Sepcic K."/>
            <person name="Shelest E."/>
            <person name="Sherlock G."/>
            <person name="Sophianopoulou V."/>
            <person name="Squina F.M."/>
            <person name="Sun H."/>
            <person name="Susca A."/>
            <person name="Todd R.B."/>
            <person name="Tsang A."/>
            <person name="Unkles S.E."/>
            <person name="van de Wiele N."/>
            <person name="van Rossen-Uffink D."/>
            <person name="Oliveira J.V."/>
            <person name="Vesth T.C."/>
            <person name="Visser J."/>
            <person name="Yu J.-H."/>
            <person name="Zhou M."/>
            <person name="Andersen M.R."/>
            <person name="Archer D.B."/>
            <person name="Baker S.E."/>
            <person name="Benoit I."/>
            <person name="Brakhage A.A."/>
            <person name="Braus G.H."/>
            <person name="Fischer R."/>
            <person name="Frisvad J.C."/>
            <person name="Goldman G.H."/>
            <person name="Houbraken J."/>
            <person name="Oakley B."/>
            <person name="Pocsi I."/>
            <person name="Scazzocchio C."/>
            <person name="Seiboth B."/>
            <person name="vanKuyk P.A."/>
            <person name="Wortman J."/>
            <person name="Dyer P.S."/>
            <person name="Grigoriev I.V."/>
        </authorList>
    </citation>
    <scope>NUCLEOTIDE SEQUENCE [LARGE SCALE GENOMIC DNA]</scope>
    <source>
        <strain evidence="2">ITEM 5010</strain>
    </source>
</reference>
<dbReference type="VEuPathDB" id="FungiDB:ASPCADRAFT_9364"/>